<dbReference type="InterPro" id="IPR005479">
    <property type="entry name" value="CPAse_ATP-bd"/>
</dbReference>
<evidence type="ECO:0000256" key="11">
    <source>
        <dbReference type="ARBA" id="ARBA00022840"/>
    </source>
</evidence>
<feature type="domain" description="MGS-like" evidence="20">
    <location>
        <begin position="936"/>
        <end position="1075"/>
    </location>
</feature>
<dbReference type="Pfam" id="PF02786">
    <property type="entry name" value="CPSase_L_D2"/>
    <property type="match status" value="2"/>
</dbReference>
<dbReference type="InterPro" id="IPR033937">
    <property type="entry name" value="MGS_CPS_CarB"/>
</dbReference>
<keyword evidence="12" id="KW-0460">Magnesium</keyword>
<feature type="binding site" evidence="18">
    <location>
        <position position="838"/>
    </location>
    <ligand>
        <name>Mn(2+)</name>
        <dbReference type="ChEBI" id="CHEBI:29035"/>
        <label>3</label>
    </ligand>
</feature>
<feature type="binding site" evidence="18">
    <location>
        <position position="296"/>
    </location>
    <ligand>
        <name>Mn(2+)</name>
        <dbReference type="ChEBI" id="CHEBI:29035"/>
        <label>2</label>
    </ligand>
</feature>
<dbReference type="EC" id="6.3.5.5" evidence="18"/>
<dbReference type="SUPFAM" id="SSF48108">
    <property type="entry name" value="Carbamoyl phosphate synthetase, large subunit connection domain"/>
    <property type="match status" value="1"/>
</dbReference>
<dbReference type="Pfam" id="PF25596">
    <property type="entry name" value="CPSase_L_D1"/>
    <property type="match status" value="2"/>
</dbReference>
<feature type="binding site" evidence="18">
    <location>
        <position position="242"/>
    </location>
    <ligand>
        <name>ATP</name>
        <dbReference type="ChEBI" id="CHEBI:30616"/>
        <label>1</label>
    </ligand>
</feature>
<dbReference type="NCBIfam" id="NF009455">
    <property type="entry name" value="PRK12815.1"/>
    <property type="match status" value="1"/>
</dbReference>
<feature type="binding site" evidence="18">
    <location>
        <position position="838"/>
    </location>
    <ligand>
        <name>Mn(2+)</name>
        <dbReference type="ChEBI" id="CHEBI:29035"/>
        <label>4</label>
    </ligand>
</feature>
<keyword evidence="22" id="KW-1185">Reference proteome</keyword>
<evidence type="ECO:0000256" key="16">
    <source>
        <dbReference type="ARBA" id="ARBA00057223"/>
    </source>
</evidence>
<feature type="binding site" evidence="18">
    <location>
        <position position="296"/>
    </location>
    <ligand>
        <name>Mg(2+)</name>
        <dbReference type="ChEBI" id="CHEBI:18420"/>
        <label>1</label>
    </ligand>
</feature>
<feature type="binding site" evidence="18">
    <location>
        <position position="176"/>
    </location>
    <ligand>
        <name>ATP</name>
        <dbReference type="ChEBI" id="CHEBI:30616"/>
        <label>1</label>
    </ligand>
</feature>
<dbReference type="InterPro" id="IPR058047">
    <property type="entry name" value="CPSase_preATP-grasp"/>
</dbReference>
<gene>
    <name evidence="18" type="primary">carB</name>
    <name evidence="21" type="ordered locus">Metho_1084</name>
</gene>
<dbReference type="PROSITE" id="PS00867">
    <property type="entry name" value="CPSASE_2"/>
    <property type="match status" value="1"/>
</dbReference>
<evidence type="ECO:0000313" key="22">
    <source>
        <dbReference type="Proteomes" id="UP000010866"/>
    </source>
</evidence>
<dbReference type="FunFam" id="1.10.1030.10:FF:000002">
    <property type="entry name" value="Carbamoyl-phosphate synthase large chain"/>
    <property type="match status" value="1"/>
</dbReference>
<dbReference type="PROSITE" id="PS50975">
    <property type="entry name" value="ATP_GRASP"/>
    <property type="match status" value="2"/>
</dbReference>
<feature type="binding site" evidence="18">
    <location>
        <position position="243"/>
    </location>
    <ligand>
        <name>ATP</name>
        <dbReference type="ChEBI" id="CHEBI:30616"/>
        <label>1</label>
    </ligand>
</feature>
<dbReference type="InterPro" id="IPR005480">
    <property type="entry name" value="CPSase_lsu_oligo"/>
</dbReference>
<feature type="binding site" evidence="18">
    <location>
        <position position="753"/>
    </location>
    <ligand>
        <name>ATP</name>
        <dbReference type="ChEBI" id="CHEBI:30616"/>
        <label>2</label>
    </ligand>
</feature>
<feature type="binding site" evidence="18">
    <location>
        <position position="296"/>
    </location>
    <ligand>
        <name>Mg(2+)</name>
        <dbReference type="ChEBI" id="CHEBI:18420"/>
        <label>2</label>
    </ligand>
</feature>
<dbReference type="Gene3D" id="3.40.50.20">
    <property type="match status" value="2"/>
</dbReference>
<feature type="binding site" evidence="18">
    <location>
        <position position="783"/>
    </location>
    <ligand>
        <name>ATP</name>
        <dbReference type="ChEBI" id="CHEBI:30616"/>
        <label>2</label>
    </ligand>
</feature>
<dbReference type="FunFam" id="3.30.470.20:FF:000013">
    <property type="entry name" value="Carbamoyl-phosphate synthase large chain"/>
    <property type="match status" value="1"/>
</dbReference>
<dbReference type="HOGENOM" id="CLU_000513_1_0_2"/>
<feature type="region of interest" description="Carboxyphosphate synthetic domain" evidence="18">
    <location>
        <begin position="1"/>
        <end position="399"/>
    </location>
</feature>
<comment type="similarity">
    <text evidence="4 18">Belongs to the CarB family.</text>
</comment>
<evidence type="ECO:0000256" key="10">
    <source>
        <dbReference type="ARBA" id="ARBA00022741"/>
    </source>
</evidence>
<feature type="binding site" evidence="18">
    <location>
        <position position="175"/>
    </location>
    <ligand>
        <name>ATP</name>
        <dbReference type="ChEBI" id="CHEBI:30616"/>
        <label>1</label>
    </ligand>
</feature>
<dbReference type="AlphaFoldDB" id="L0KZB4"/>
<keyword evidence="14" id="KW-0464">Manganese</keyword>
<dbReference type="SUPFAM" id="SSF52440">
    <property type="entry name" value="PreATP-grasp domain"/>
    <property type="match status" value="2"/>
</dbReference>
<comment type="catalytic activity">
    <reaction evidence="15 18">
        <text>hydrogencarbonate + NH4(+) + 2 ATP = carbamoyl phosphate + 2 ADP + phosphate + 2 H(+)</text>
        <dbReference type="Rhea" id="RHEA:18029"/>
        <dbReference type="ChEBI" id="CHEBI:15378"/>
        <dbReference type="ChEBI" id="CHEBI:17544"/>
        <dbReference type="ChEBI" id="CHEBI:28938"/>
        <dbReference type="ChEBI" id="CHEBI:30616"/>
        <dbReference type="ChEBI" id="CHEBI:43474"/>
        <dbReference type="ChEBI" id="CHEBI:58228"/>
        <dbReference type="ChEBI" id="CHEBI:456216"/>
        <dbReference type="EC" id="6.3.4.16"/>
    </reaction>
</comment>
<accession>L0KZB4</accession>
<dbReference type="Gene3D" id="3.30.470.20">
    <property type="entry name" value="ATP-grasp fold, B domain"/>
    <property type="match status" value="2"/>
</dbReference>
<dbReference type="PROSITE" id="PS00866">
    <property type="entry name" value="CPSASE_1"/>
    <property type="match status" value="1"/>
</dbReference>
<dbReference type="GO" id="GO:0046872">
    <property type="term" value="F:metal ion binding"/>
    <property type="evidence" value="ECO:0007669"/>
    <property type="project" value="UniProtKB-KW"/>
</dbReference>
<keyword evidence="8" id="KW-0479">Metal-binding</keyword>
<dbReference type="SUPFAM" id="SSF56059">
    <property type="entry name" value="Glutathione synthetase ATP-binding domain-like"/>
    <property type="match status" value="2"/>
</dbReference>
<comment type="pathway">
    <text evidence="3 18">Amino-acid biosynthesis; L-arginine biosynthesis; carbamoyl phosphate from bicarbonate: step 1/1.</text>
</comment>
<evidence type="ECO:0000256" key="7">
    <source>
        <dbReference type="ARBA" id="ARBA00022605"/>
    </source>
</evidence>
<dbReference type="PRINTS" id="PR00098">
    <property type="entry name" value="CPSASE"/>
</dbReference>
<feature type="binding site" evidence="18">
    <location>
        <position position="840"/>
    </location>
    <ligand>
        <name>Mg(2+)</name>
        <dbReference type="ChEBI" id="CHEBI:18420"/>
        <label>4</label>
    </ligand>
</feature>
<feature type="binding site" evidence="18">
    <location>
        <position position="826"/>
    </location>
    <ligand>
        <name>ATP</name>
        <dbReference type="ChEBI" id="CHEBI:30616"/>
        <label>2</label>
    </ligand>
</feature>
<feature type="binding site" evidence="18">
    <location>
        <position position="296"/>
    </location>
    <ligand>
        <name>ATP</name>
        <dbReference type="ChEBI" id="CHEBI:30616"/>
        <label>1</label>
    </ligand>
</feature>
<evidence type="ECO:0000256" key="8">
    <source>
        <dbReference type="ARBA" id="ARBA00022723"/>
    </source>
</evidence>
<dbReference type="EC" id="6.3.4.16" evidence="18"/>
<dbReference type="Gene3D" id="1.10.1030.10">
    <property type="entry name" value="Carbamoyl-phosphate synthetase, large subunit oligomerisation domain"/>
    <property type="match status" value="1"/>
</dbReference>
<comment type="domain">
    <text evidence="18">The large subunit is composed of 2 ATP-grasp domains that are involved in binding the 2 ATP molecules needed for carbamoyl phosphate synthesis. The N-terminal ATP-grasp domain (referred to as the carboxyphosphate synthetic component) catalyzes the ATP-dependent phosphorylation of hydrogencarbonate to carboxyphosphate and the subsequent nucleophilic attack by ammonia to form a carbamate intermediate. The C-terminal ATP-grasp domain (referred to as the carbamoyl phosphate synthetic component) then catalyzes the phosphorylation of carbamate with the second ATP to form the end product carbamoyl phosphate. The reactive and unstable enzyme intermediates are sequentially channeled from one active site to the next through the interior of the protein over a distance of at least 96 A.</text>
</comment>
<dbReference type="InterPro" id="IPR011761">
    <property type="entry name" value="ATP-grasp"/>
</dbReference>
<evidence type="ECO:0000256" key="13">
    <source>
        <dbReference type="ARBA" id="ARBA00022975"/>
    </source>
</evidence>
<dbReference type="SMART" id="SM01096">
    <property type="entry name" value="CPSase_L_D3"/>
    <property type="match status" value="1"/>
</dbReference>
<feature type="domain" description="ATP-grasp" evidence="19">
    <location>
        <begin position="133"/>
        <end position="325"/>
    </location>
</feature>
<dbReference type="FunFam" id="3.30.1490.20:FF:000001">
    <property type="entry name" value="Carbamoyl-phosphate synthase large chain"/>
    <property type="match status" value="1"/>
</dbReference>
<dbReference type="FunFam" id="3.30.470.20:FF:000001">
    <property type="entry name" value="Carbamoyl-phosphate synthase large chain"/>
    <property type="match status" value="1"/>
</dbReference>
<keyword evidence="11 18" id="KW-0067">ATP-binding</keyword>
<comment type="function">
    <text evidence="16 18">Large subunit of the glutamine-dependent carbamoyl phosphate synthetase (CPSase). CPSase catalyzes the formation of carbamoyl phosphate from the ammonia moiety of glutamine, carbonate, and phosphate donated by ATP, constituting the first step of 2 biosynthetic pathways, one leading to arginine and/or urea and the other to pyrimidine nucleotides. The large subunit (synthetase) binds the substrates ammonia (free or transferred from glutamine from the small subunit), hydrogencarbonate and ATP and carries out an ATP-coupled ligase reaction, activating hydrogencarbonate by forming carboxy phosphate which reacts with ammonia to form carbamoyl phosphate.</text>
</comment>
<proteinExistence type="inferred from homology"/>
<dbReference type="InterPro" id="IPR036914">
    <property type="entry name" value="MGS-like_dom_sf"/>
</dbReference>
<protein>
    <recommendedName>
        <fullName evidence="18">Carbamoyl phosphate synthase large chain</fullName>
        <ecNumber evidence="18">6.3.4.16</ecNumber>
        <ecNumber evidence="18">6.3.5.5</ecNumber>
    </recommendedName>
    <alternativeName>
        <fullName evidence="18">Carbamoyl phosphate synthetase ammonia chain</fullName>
    </alternativeName>
</protein>
<dbReference type="CDD" id="cd01424">
    <property type="entry name" value="MGS_CPS_II"/>
    <property type="match status" value="1"/>
</dbReference>
<feature type="binding site" evidence="18">
    <location>
        <position position="838"/>
    </location>
    <ligand>
        <name>Mg(2+)</name>
        <dbReference type="ChEBI" id="CHEBI:18420"/>
        <label>3</label>
    </ligand>
</feature>
<keyword evidence="7 18" id="KW-0028">Amino-acid biosynthesis</keyword>
<evidence type="ECO:0000256" key="12">
    <source>
        <dbReference type="ARBA" id="ARBA00022842"/>
    </source>
</evidence>
<feature type="binding site" evidence="18">
    <location>
        <position position="838"/>
    </location>
    <ligand>
        <name>Mg(2+)</name>
        <dbReference type="ChEBI" id="CHEBI:18420"/>
        <label>4</label>
    </ligand>
</feature>
<dbReference type="InterPro" id="IPR016185">
    <property type="entry name" value="PreATP-grasp_dom_sf"/>
</dbReference>
<dbReference type="GO" id="GO:0006541">
    <property type="term" value="P:glutamine metabolic process"/>
    <property type="evidence" value="ECO:0007669"/>
    <property type="project" value="TreeGrafter"/>
</dbReference>
<evidence type="ECO:0000256" key="6">
    <source>
        <dbReference type="ARBA" id="ARBA00022598"/>
    </source>
</evidence>
<dbReference type="InterPro" id="IPR006275">
    <property type="entry name" value="CPSase_lsu"/>
</dbReference>
<dbReference type="SUPFAM" id="SSF52335">
    <property type="entry name" value="Methylglyoxal synthase-like"/>
    <property type="match status" value="1"/>
</dbReference>
<feature type="binding site" evidence="18">
    <location>
        <position position="169"/>
    </location>
    <ligand>
        <name>ATP</name>
        <dbReference type="ChEBI" id="CHEBI:30616"/>
        <label>1</label>
    </ligand>
</feature>
<dbReference type="Proteomes" id="UP000010866">
    <property type="component" value="Chromosome"/>
</dbReference>
<feature type="binding site" evidence="18">
    <location>
        <position position="284"/>
    </location>
    <ligand>
        <name>Mn(2+)</name>
        <dbReference type="ChEBI" id="CHEBI:29035"/>
        <label>1</label>
    </ligand>
</feature>
<evidence type="ECO:0000256" key="18">
    <source>
        <dbReference type="HAMAP-Rule" id="MF_01210"/>
    </source>
</evidence>
<feature type="binding site" evidence="18">
    <location>
        <position position="826"/>
    </location>
    <ligand>
        <name>Mg(2+)</name>
        <dbReference type="ChEBI" id="CHEBI:18420"/>
        <label>3</label>
    </ligand>
</feature>
<dbReference type="OrthoDB" id="85487at2157"/>
<dbReference type="EMBL" id="CP003362">
    <property type="protein sequence ID" value="AGB49319.1"/>
    <property type="molecule type" value="Genomic_DNA"/>
</dbReference>
<feature type="binding site" evidence="18">
    <location>
        <position position="712"/>
    </location>
    <ligand>
        <name>ATP</name>
        <dbReference type="ChEBI" id="CHEBI:30616"/>
        <label>2</label>
    </ligand>
</feature>
<feature type="binding site" evidence="18">
    <location>
        <position position="210"/>
    </location>
    <ligand>
        <name>ATP</name>
        <dbReference type="ChEBI" id="CHEBI:30616"/>
        <label>1</label>
    </ligand>
</feature>
<name>L0KZB4_METHD</name>
<dbReference type="FunFam" id="3.40.50.20:FF:000001">
    <property type="entry name" value="Carbamoyl-phosphate synthase large chain"/>
    <property type="match status" value="2"/>
</dbReference>
<comment type="cofactor">
    <cofactor evidence="1">
        <name>Mn(2+)</name>
        <dbReference type="ChEBI" id="CHEBI:29035"/>
    </cofactor>
</comment>
<feature type="binding site" evidence="18">
    <location>
        <position position="215"/>
    </location>
    <ligand>
        <name>ATP</name>
        <dbReference type="ChEBI" id="CHEBI:30616"/>
        <label>1</label>
    </ligand>
</feature>
<dbReference type="Pfam" id="PF02787">
    <property type="entry name" value="CPSase_L_D3"/>
    <property type="match status" value="1"/>
</dbReference>
<reference evidence="22" key="1">
    <citation type="submission" date="2012-02" db="EMBL/GenBank/DDBJ databases">
        <title>Complete sequence of chromosome of Methanomethylovorans hollandica DSM 15978.</title>
        <authorList>
            <person name="Lucas S."/>
            <person name="Copeland A."/>
            <person name="Lapidus A."/>
            <person name="Glavina del Rio T."/>
            <person name="Dalin E."/>
            <person name="Tice H."/>
            <person name="Bruce D."/>
            <person name="Goodwin L."/>
            <person name="Pitluck S."/>
            <person name="Peters L."/>
            <person name="Mikhailova N."/>
            <person name="Held B."/>
            <person name="Kyrpides N."/>
            <person name="Mavromatis K."/>
            <person name="Ivanova N."/>
            <person name="Brettin T."/>
            <person name="Detter J.C."/>
            <person name="Han C."/>
            <person name="Larimer F."/>
            <person name="Land M."/>
            <person name="Hauser L."/>
            <person name="Markowitz V."/>
            <person name="Cheng J.-F."/>
            <person name="Hugenholtz P."/>
            <person name="Woyke T."/>
            <person name="Wu D."/>
            <person name="Spring S."/>
            <person name="Schroeder M."/>
            <person name="Brambilla E."/>
            <person name="Klenk H.-P."/>
            <person name="Eisen J.A."/>
        </authorList>
    </citation>
    <scope>NUCLEOTIDE SEQUENCE [LARGE SCALE GENOMIC DNA]</scope>
    <source>
        <strain evidence="22">DSM 15978 / NBRC 107637 / DMS1</strain>
    </source>
</reference>
<dbReference type="GO" id="GO:0006526">
    <property type="term" value="P:L-arginine biosynthetic process"/>
    <property type="evidence" value="ECO:0007669"/>
    <property type="project" value="UniProtKB-UniRule"/>
</dbReference>
<feature type="binding site" evidence="18">
    <location>
        <position position="208"/>
    </location>
    <ligand>
        <name>ATP</name>
        <dbReference type="ChEBI" id="CHEBI:30616"/>
        <label>1</label>
    </ligand>
</feature>
<feature type="binding site" evidence="18">
    <location>
        <position position="284"/>
    </location>
    <ligand>
        <name>Mg(2+)</name>
        <dbReference type="ChEBI" id="CHEBI:18420"/>
        <label>1</label>
    </ligand>
</feature>
<keyword evidence="10 18" id="KW-0547">Nucleotide-binding</keyword>
<keyword evidence="5 18" id="KW-0055">Arginine biosynthesis</keyword>
<evidence type="ECO:0000256" key="15">
    <source>
        <dbReference type="ARBA" id="ARBA00047359"/>
    </source>
</evidence>
<feature type="binding site" evidence="18">
    <location>
        <position position="298"/>
    </location>
    <ligand>
        <name>Mn(2+)</name>
        <dbReference type="ChEBI" id="CHEBI:29035"/>
        <label>2</label>
    </ligand>
</feature>
<dbReference type="GO" id="GO:0005737">
    <property type="term" value="C:cytoplasm"/>
    <property type="evidence" value="ECO:0007669"/>
    <property type="project" value="TreeGrafter"/>
</dbReference>
<feature type="binding site" evidence="18">
    <location>
        <position position="840"/>
    </location>
    <ligand>
        <name>Mn(2+)</name>
        <dbReference type="ChEBI" id="CHEBI:29035"/>
        <label>4</label>
    </ligand>
</feature>
<feature type="binding site" evidence="18">
    <location>
        <position position="296"/>
    </location>
    <ligand>
        <name>Mn(2+)</name>
        <dbReference type="ChEBI" id="CHEBI:29035"/>
        <label>1</label>
    </ligand>
</feature>
<dbReference type="Pfam" id="PF02142">
    <property type="entry name" value="MGS"/>
    <property type="match status" value="1"/>
</dbReference>
<dbReference type="NCBIfam" id="NF003671">
    <property type="entry name" value="PRK05294.1"/>
    <property type="match status" value="1"/>
</dbReference>
<dbReference type="SMART" id="SM00851">
    <property type="entry name" value="MGS"/>
    <property type="match status" value="1"/>
</dbReference>
<dbReference type="Gene3D" id="3.40.50.1380">
    <property type="entry name" value="Methylglyoxal synthase-like domain"/>
    <property type="match status" value="1"/>
</dbReference>
<dbReference type="GO" id="GO:0044205">
    <property type="term" value="P:'de novo' UMP biosynthetic process"/>
    <property type="evidence" value="ECO:0007669"/>
    <property type="project" value="UniProtKB-UniRule"/>
</dbReference>
<evidence type="ECO:0000259" key="19">
    <source>
        <dbReference type="PROSITE" id="PS50975"/>
    </source>
</evidence>
<feature type="binding site" evidence="18">
    <location>
        <position position="826"/>
    </location>
    <ligand>
        <name>Mn(2+)</name>
        <dbReference type="ChEBI" id="CHEBI:29035"/>
        <label>3</label>
    </ligand>
</feature>
<feature type="binding site" evidence="18">
    <location>
        <position position="758"/>
    </location>
    <ligand>
        <name>ATP</name>
        <dbReference type="ChEBI" id="CHEBI:30616"/>
        <label>2</label>
    </ligand>
</feature>
<keyword evidence="6 18" id="KW-0436">Ligase</keyword>
<feature type="binding site" evidence="18">
    <location>
        <position position="129"/>
    </location>
    <ligand>
        <name>ATP</name>
        <dbReference type="ChEBI" id="CHEBI:30616"/>
        <label>1</label>
    </ligand>
</feature>
<feature type="binding site" evidence="18">
    <location>
        <position position="284"/>
    </location>
    <ligand>
        <name>ATP</name>
        <dbReference type="ChEBI" id="CHEBI:30616"/>
        <label>1</label>
    </ligand>
</feature>
<dbReference type="Gene3D" id="3.30.1490.20">
    <property type="entry name" value="ATP-grasp fold, A domain"/>
    <property type="match status" value="1"/>
</dbReference>
<keyword evidence="9 18" id="KW-0677">Repeat</keyword>
<dbReference type="PROSITE" id="PS51855">
    <property type="entry name" value="MGS"/>
    <property type="match status" value="1"/>
</dbReference>
<evidence type="ECO:0000256" key="17">
    <source>
        <dbReference type="ARBA" id="ARBA00062056"/>
    </source>
</evidence>
<feature type="region of interest" description="Allosteric domain" evidence="18">
    <location>
        <begin position="938"/>
        <end position="1075"/>
    </location>
</feature>
<evidence type="ECO:0000256" key="2">
    <source>
        <dbReference type="ARBA" id="ARBA00004812"/>
    </source>
</evidence>
<dbReference type="STRING" id="867904.Metho_1084"/>
<evidence type="ECO:0000256" key="4">
    <source>
        <dbReference type="ARBA" id="ARBA00009799"/>
    </source>
</evidence>
<evidence type="ECO:0000256" key="5">
    <source>
        <dbReference type="ARBA" id="ARBA00022571"/>
    </source>
</evidence>
<feature type="domain" description="ATP-grasp" evidence="19">
    <location>
        <begin position="676"/>
        <end position="867"/>
    </location>
</feature>
<dbReference type="InterPro" id="IPR005483">
    <property type="entry name" value="CPSase_dom"/>
</dbReference>
<dbReference type="InterPro" id="IPR036897">
    <property type="entry name" value="CarbamoylP_synth_lsu_oligo_sf"/>
</dbReference>
<dbReference type="PANTHER" id="PTHR11405">
    <property type="entry name" value="CARBAMOYLTRANSFERASE FAMILY MEMBER"/>
    <property type="match status" value="1"/>
</dbReference>
<dbReference type="UniPathway" id="UPA00068">
    <property type="reaction ID" value="UER00171"/>
</dbReference>
<dbReference type="RefSeq" id="WP_015324485.1">
    <property type="nucleotide sequence ID" value="NC_019977.1"/>
</dbReference>
<sequence length="1075" mass="118704" precursor="true">MPKRTDIKKVLLIGSGPITIGQAAEFDFSGSQACRSLKEEGLQVVLVNSNPATIMTDPEMADAVYIEPLEPKTVAKIIEKERPDGIIAGIGGQTGLNITSELAEMGVFEKFGVKLLGTPLQAIKNTEDRELFKETMESIGEKVPRSKAVSTLAEAEGLIDELGLPLIIRPAYTLGGAGGGIARSREELLEITERGLRRSRISQVLIEESVLGWKEFEYEVMRDSNDTCIVICNMENIDPMGIHTGESIVVTPSQTLNDEEHQMLRTAAIKIIRALGIEGGCNIQFAVKDGEYRIVEVNPRVSRSSALASKATGYPIARVTAKIAIGMALDEILNDVTKKTPASFEPTIDYVVTKIPRWPFDKFVTADKTLTTAMKSTGEVMAIGRTIEESMLKAIRSLDIDMCFGKGEWNENEVPALLKTPTSERLFVIYKALATGFSVEEIVELTSIDPFFLRKIRNIVDMENMLEHAGSKGDIPTDLLRKSKRMGFTDERIAELTGRKRADINDLRRNEGIIATYKMVDTCSAEFAAETPYYYSCYEQMCETNPSDRKKVLILGAGPIRIGQGIEFDYCTVHAVTAIREEGIEAHIINNNPETVSTDYDTSDKLFFEPLTLEDVMNVIDRERPDGVLVQFGGQTSVNLAIPLEKELKRRTDLPTVIMGTSPADMDVAEDREKFNVMMKQLGINQPEAGYATSQEDAFEVAARIGYPVLVRPSYVLGGRAMEIVYDQNDLERYMREAVRVSPQHPILIDDFLESALEIDVDAVCDGKNVLIGAIMEHIEEAGVHSGDSACVIPPQSFDEETLETVRDYTRKIALALNVKGLLNIQMAKQNGTVYVLEANPRSSRTVPFVSKAVGLPLAKIAAKVIIGHSLKDMGYNLDKEPQVNHVSVKEVLLPFDKLPGADPVLGPEMKSTGEVMGIDYDYGRAFFKAQLSADNLLPLTGKVFMSIRGADREQLVEVARILKNAGIELIGTDGTAQYLAEHGIKMDIIKKVREGSPNVIDMMRRNEVSLVINTPINKQARKDGYMIRRAAVDFKIPYITTIQAAIAAAKAIKSMKAGEMITKSINEYHREILN</sequence>
<dbReference type="PANTHER" id="PTHR11405:SF53">
    <property type="entry name" value="CARBAMOYL-PHOSPHATE SYNTHASE [AMMONIA], MITOCHONDRIAL"/>
    <property type="match status" value="1"/>
</dbReference>
<comment type="caution">
    <text evidence="18">Lacks conserved residue(s) required for the propagation of feature annotation.</text>
</comment>
<evidence type="ECO:0000256" key="14">
    <source>
        <dbReference type="ARBA" id="ARBA00023211"/>
    </source>
</evidence>
<dbReference type="HAMAP" id="MF_01210_A">
    <property type="entry name" value="CPSase_L_chain_A"/>
    <property type="match status" value="1"/>
</dbReference>
<comment type="catalytic activity">
    <reaction evidence="18">
        <text>hydrogencarbonate + L-glutamine + 2 ATP + H2O = carbamoyl phosphate + L-glutamate + 2 ADP + phosphate + 2 H(+)</text>
        <dbReference type="Rhea" id="RHEA:18633"/>
        <dbReference type="ChEBI" id="CHEBI:15377"/>
        <dbReference type="ChEBI" id="CHEBI:15378"/>
        <dbReference type="ChEBI" id="CHEBI:17544"/>
        <dbReference type="ChEBI" id="CHEBI:29985"/>
        <dbReference type="ChEBI" id="CHEBI:30616"/>
        <dbReference type="ChEBI" id="CHEBI:43474"/>
        <dbReference type="ChEBI" id="CHEBI:58228"/>
        <dbReference type="ChEBI" id="CHEBI:58359"/>
        <dbReference type="ChEBI" id="CHEBI:456216"/>
        <dbReference type="EC" id="6.3.5.5"/>
    </reaction>
</comment>
<dbReference type="GO" id="GO:0004087">
    <property type="term" value="F:carbamoyl-phosphate synthase (ammonia) activity"/>
    <property type="evidence" value="ECO:0007669"/>
    <property type="project" value="UniProtKB-EC"/>
</dbReference>
<feature type="binding site" evidence="18">
    <location>
        <position position="838"/>
    </location>
    <ligand>
        <name>ATP</name>
        <dbReference type="ChEBI" id="CHEBI:30616"/>
        <label>2</label>
    </ligand>
</feature>
<comment type="pathway">
    <text evidence="2 18">Pyrimidine metabolism; UMP biosynthesis via de novo pathway; (S)-dihydroorotate from bicarbonate: step 1/3.</text>
</comment>
<organism evidence="21 22">
    <name type="scientific">Methanomethylovorans hollandica (strain DSM 15978 / NBRC 107637 / DMS1)</name>
    <dbReference type="NCBI Taxonomy" id="867904"/>
    <lineage>
        <taxon>Archaea</taxon>
        <taxon>Methanobacteriati</taxon>
        <taxon>Methanobacteriota</taxon>
        <taxon>Stenosarchaea group</taxon>
        <taxon>Methanomicrobia</taxon>
        <taxon>Methanosarcinales</taxon>
        <taxon>Methanosarcinaceae</taxon>
        <taxon>Methanomethylovorans</taxon>
    </lineage>
</organism>
<dbReference type="InterPro" id="IPR011607">
    <property type="entry name" value="MGS-like_dom"/>
</dbReference>
<dbReference type="InterPro" id="IPR013815">
    <property type="entry name" value="ATP_grasp_subdomain_1"/>
</dbReference>
<feature type="binding site" evidence="18">
    <location>
        <position position="785"/>
    </location>
    <ligand>
        <name>ATP</name>
        <dbReference type="ChEBI" id="CHEBI:30616"/>
        <label>2</label>
    </ligand>
</feature>
<dbReference type="GO" id="GO:0004088">
    <property type="term" value="F:carbamoyl-phosphate synthase (glutamine-hydrolyzing) activity"/>
    <property type="evidence" value="ECO:0007669"/>
    <property type="project" value="UniProtKB-UniRule"/>
</dbReference>
<dbReference type="NCBIfam" id="TIGR01369">
    <property type="entry name" value="CPSaseII_lrg"/>
    <property type="match status" value="1"/>
</dbReference>
<dbReference type="KEGG" id="mhz:Metho_1084"/>
<comment type="subunit">
    <text evidence="17 18">Composed of two chains; the small (or glutamine) chain promotes the hydrolysis of glutamine to ammonia, which is used by the large (or ammonia) chain to synthesize carbamoyl phosphate. Tetramer of heterodimers (alpha,beta)4.</text>
</comment>
<evidence type="ECO:0000313" key="21">
    <source>
        <dbReference type="EMBL" id="AGB49319.1"/>
    </source>
</evidence>
<comment type="cofactor">
    <cofactor evidence="18">
        <name>Mg(2+)</name>
        <dbReference type="ChEBI" id="CHEBI:18420"/>
    </cofactor>
    <cofactor evidence="18">
        <name>Mn(2+)</name>
        <dbReference type="ChEBI" id="CHEBI:29035"/>
    </cofactor>
    <text evidence="18">Binds 4 Mg(2+) or Mn(2+) ions per subunit.</text>
</comment>
<feature type="binding site" evidence="18">
    <location>
        <position position="241"/>
    </location>
    <ligand>
        <name>ATP</name>
        <dbReference type="ChEBI" id="CHEBI:30616"/>
        <label>1</label>
    </ligand>
</feature>
<keyword evidence="13 18" id="KW-0665">Pyrimidine biosynthesis</keyword>
<dbReference type="HAMAP" id="MF_01210_B">
    <property type="entry name" value="CPSase_L_chain_B"/>
    <property type="match status" value="1"/>
</dbReference>
<evidence type="ECO:0000256" key="3">
    <source>
        <dbReference type="ARBA" id="ARBA00005077"/>
    </source>
</evidence>
<dbReference type="GeneID" id="14406893"/>
<evidence type="ECO:0000256" key="9">
    <source>
        <dbReference type="ARBA" id="ARBA00022737"/>
    </source>
</evidence>
<feature type="binding site" evidence="18">
    <location>
        <position position="784"/>
    </location>
    <ligand>
        <name>ATP</name>
        <dbReference type="ChEBI" id="CHEBI:30616"/>
        <label>2</label>
    </ligand>
</feature>
<feature type="binding site" evidence="18">
    <location>
        <position position="751"/>
    </location>
    <ligand>
        <name>ATP</name>
        <dbReference type="ChEBI" id="CHEBI:30616"/>
        <label>2</label>
    </ligand>
</feature>
<feature type="binding site" evidence="18">
    <location>
        <position position="298"/>
    </location>
    <ligand>
        <name>Mg(2+)</name>
        <dbReference type="ChEBI" id="CHEBI:18420"/>
        <label>2</label>
    </ligand>
</feature>
<evidence type="ECO:0000259" key="20">
    <source>
        <dbReference type="PROSITE" id="PS51855"/>
    </source>
</evidence>
<feature type="binding site" evidence="18">
    <location>
        <position position="786"/>
    </location>
    <ligand>
        <name>ATP</name>
        <dbReference type="ChEBI" id="CHEBI:30616"/>
        <label>2</label>
    </ligand>
</feature>
<evidence type="ECO:0000256" key="1">
    <source>
        <dbReference type="ARBA" id="ARBA00001936"/>
    </source>
</evidence>
<dbReference type="UniPathway" id="UPA00070">
    <property type="reaction ID" value="UER00115"/>
</dbReference>
<dbReference type="GO" id="GO:0005524">
    <property type="term" value="F:ATP binding"/>
    <property type="evidence" value="ECO:0007669"/>
    <property type="project" value="UniProtKB-UniRule"/>
</dbReference>